<gene>
    <name evidence="2" type="ORF">ENW00_07635</name>
</gene>
<name>A0A7C3RMQ9_DICTH</name>
<dbReference type="GO" id="GO:0046872">
    <property type="term" value="F:metal ion binding"/>
    <property type="evidence" value="ECO:0007669"/>
    <property type="project" value="UniProtKB-KW"/>
</dbReference>
<sequence>MQKHYLSYYERLKVEELQSKDEGKDLSTLKEEIENISKMKDWEKREEIAKKLLDKIQAIPIRKDYKYNEPSKLEEIFRESDEEKENYRVKITLDEKLLDKIYGAYLGRMAGCLLGKPIEGWPRNKIWNFLKDTNNFPIKKYLSSDVDKEIKEKYGIEDVKWRGWINKIDHMIEDDDINYTILGLYIFKNYGENFTPEDVAESWLFNLPIFHTYTAERVAYQNLVNLIMPPKSGEFRNPYREWIGAQIRADFWGYINPGNPKRSAEFAFRDACVSHVKNGIYGEMFIASSLSWAFVSDNIEEIIKVGLSVVPKNSRFYEAIKNIIEFKKGGKAFDWVREYIYETYEKNRKNEEYWHNWCHVLSNAQVVVASLLYSDLSFEKGITNAVSCGLDTDCNGATVGSILGAIYGAKNLPEYWIKPLNDTVESGVSGYNICKISDLAKETLDIVKKIQNST</sequence>
<feature type="binding site" evidence="1">
    <location>
        <position position="393"/>
    </location>
    <ligand>
        <name>Mg(2+)</name>
        <dbReference type="ChEBI" id="CHEBI:18420"/>
        <label>1</label>
    </ligand>
</feature>
<dbReference type="EMBL" id="DTIN01000033">
    <property type="protein sequence ID" value="HFX13996.1"/>
    <property type="molecule type" value="Genomic_DNA"/>
</dbReference>
<feature type="binding site" evidence="1">
    <location>
        <position position="391"/>
    </location>
    <ligand>
        <name>Mg(2+)</name>
        <dbReference type="ChEBI" id="CHEBI:18420"/>
        <label>1</label>
    </ligand>
</feature>
<reference evidence="2" key="1">
    <citation type="journal article" date="2020" name="mSystems">
        <title>Genome- and Community-Level Interaction Insights into Carbon Utilization and Element Cycling Functions of Hydrothermarchaeota in Hydrothermal Sediment.</title>
        <authorList>
            <person name="Zhou Z."/>
            <person name="Liu Y."/>
            <person name="Xu W."/>
            <person name="Pan J."/>
            <person name="Luo Z.H."/>
            <person name="Li M."/>
        </authorList>
    </citation>
    <scope>NUCLEOTIDE SEQUENCE [LARGE SCALE GENOMIC DNA]</scope>
    <source>
        <strain evidence="2">SpSt-81</strain>
    </source>
</reference>
<dbReference type="AlphaFoldDB" id="A0A7C3RMQ9"/>
<keyword evidence="1" id="KW-0460">Magnesium</keyword>
<evidence type="ECO:0000313" key="2">
    <source>
        <dbReference type="EMBL" id="HFX13996.1"/>
    </source>
</evidence>
<dbReference type="Gene3D" id="1.10.4080.10">
    <property type="entry name" value="ADP-ribosylation/Crystallin J1"/>
    <property type="match status" value="1"/>
</dbReference>
<comment type="cofactor">
    <cofactor evidence="1">
        <name>Mg(2+)</name>
        <dbReference type="ChEBI" id="CHEBI:18420"/>
    </cofactor>
    <text evidence="1">Binds 2 magnesium ions per subunit.</text>
</comment>
<proteinExistence type="predicted"/>
<dbReference type="InterPro" id="IPR005502">
    <property type="entry name" value="Ribosyl_crysJ1"/>
</dbReference>
<protein>
    <submittedName>
        <fullName evidence="2">ADP-ribosylglycohydrolase family protein</fullName>
    </submittedName>
</protein>
<dbReference type="GO" id="GO:0016787">
    <property type="term" value="F:hydrolase activity"/>
    <property type="evidence" value="ECO:0007669"/>
    <property type="project" value="UniProtKB-KW"/>
</dbReference>
<dbReference type="SUPFAM" id="SSF101478">
    <property type="entry name" value="ADP-ribosylglycohydrolase"/>
    <property type="match status" value="1"/>
</dbReference>
<accession>A0A7C3RMQ9</accession>
<dbReference type="Pfam" id="PF03747">
    <property type="entry name" value="ADP_ribosyl_GH"/>
    <property type="match status" value="1"/>
</dbReference>
<evidence type="ECO:0000256" key="1">
    <source>
        <dbReference type="PIRSR" id="PIRSR605502-1"/>
    </source>
</evidence>
<dbReference type="InterPro" id="IPR036705">
    <property type="entry name" value="Ribosyl_crysJ1_sf"/>
</dbReference>
<organism evidence="2">
    <name type="scientific">Dictyoglomus thermophilum</name>
    <dbReference type="NCBI Taxonomy" id="14"/>
    <lineage>
        <taxon>Bacteria</taxon>
        <taxon>Pseudomonadati</taxon>
        <taxon>Dictyoglomota</taxon>
        <taxon>Dictyoglomia</taxon>
        <taxon>Dictyoglomales</taxon>
        <taxon>Dictyoglomaceae</taxon>
        <taxon>Dictyoglomus</taxon>
    </lineage>
</organism>
<comment type="caution">
    <text evidence="2">The sequence shown here is derived from an EMBL/GenBank/DDBJ whole genome shotgun (WGS) entry which is preliminary data.</text>
</comment>
<keyword evidence="1" id="KW-0479">Metal-binding</keyword>
<keyword evidence="2" id="KW-0378">Hydrolase</keyword>